<dbReference type="PROSITE" id="PS50404">
    <property type="entry name" value="GST_NTER"/>
    <property type="match status" value="1"/>
</dbReference>
<evidence type="ECO:0000256" key="2">
    <source>
        <dbReference type="SAM" id="Phobius"/>
    </source>
</evidence>
<gene>
    <name evidence="4" type="ORF">MAR_027525</name>
</gene>
<evidence type="ECO:0000256" key="1">
    <source>
        <dbReference type="ARBA" id="ARBA00007409"/>
    </source>
</evidence>
<reference evidence="4" key="1">
    <citation type="submission" date="2022-11" db="EMBL/GenBank/DDBJ databases">
        <title>Centuries of genome instability and evolution in soft-shell clam transmissible cancer (bioRxiv).</title>
        <authorList>
            <person name="Hart S.F.M."/>
            <person name="Yonemitsu M.A."/>
            <person name="Giersch R.M."/>
            <person name="Beal B.F."/>
            <person name="Arriagada G."/>
            <person name="Davis B.W."/>
            <person name="Ostrander E.A."/>
            <person name="Goff S.P."/>
            <person name="Metzger M.J."/>
        </authorList>
    </citation>
    <scope>NUCLEOTIDE SEQUENCE</scope>
    <source>
        <strain evidence="4">MELC-2E11</strain>
        <tissue evidence="4">Siphon/mantle</tissue>
    </source>
</reference>
<feature type="domain" description="GST N-terminal" evidence="3">
    <location>
        <begin position="62"/>
        <end position="144"/>
    </location>
</feature>
<dbReference type="Proteomes" id="UP001164746">
    <property type="component" value="Chromosome 8"/>
</dbReference>
<accession>A0ABY7EVM5</accession>
<comment type="similarity">
    <text evidence="1">Belongs to the GST superfamily.</text>
</comment>
<dbReference type="PANTHER" id="PTHR44188">
    <property type="entry name" value="GDAP1, ISOFORM A"/>
    <property type="match status" value="1"/>
</dbReference>
<evidence type="ECO:0000259" key="3">
    <source>
        <dbReference type="PROSITE" id="PS50404"/>
    </source>
</evidence>
<dbReference type="InterPro" id="IPR004045">
    <property type="entry name" value="Glutathione_S-Trfase_N"/>
</dbReference>
<dbReference type="Pfam" id="PF13409">
    <property type="entry name" value="GST_N_2"/>
    <property type="match status" value="1"/>
</dbReference>
<organism evidence="4 5">
    <name type="scientific">Mya arenaria</name>
    <name type="common">Soft-shell clam</name>
    <dbReference type="NCBI Taxonomy" id="6604"/>
    <lineage>
        <taxon>Eukaryota</taxon>
        <taxon>Metazoa</taxon>
        <taxon>Spiralia</taxon>
        <taxon>Lophotrochozoa</taxon>
        <taxon>Mollusca</taxon>
        <taxon>Bivalvia</taxon>
        <taxon>Autobranchia</taxon>
        <taxon>Heteroconchia</taxon>
        <taxon>Euheterodonta</taxon>
        <taxon>Imparidentia</taxon>
        <taxon>Neoheterodontei</taxon>
        <taxon>Myida</taxon>
        <taxon>Myoidea</taxon>
        <taxon>Myidae</taxon>
        <taxon>Mya</taxon>
    </lineage>
</organism>
<sequence length="380" mass="42971">MVKIALPSCVAFTFRLEYVSPSRVLSTWNRIGQLSLTSPKEVAVEAVHVVFWGDGVARCHERLSHNLPTKYEPTPRRILFALYEKDVFFKKKLVSLFCGQHNEPWYVRLNPDGYHIPVLKHGEKIVVEPADIIDYISNVTKPAGGHPLVPGLDSELGRNVQEMRGKLDAIPMDILTYGIIYHPHLSNTGCLIPYALQRSMKENFANRLCLLTELAARHPDLRDAYLSKSQLAASNFDIITDADRVKTQLDELMPLFASIEDQLKKIKEEGSEISDELWLFGPMFTAADISLAILLSRLSLLGLAGRFFPASKFPCIHQYYYQVRKRPAFVKIRKEIANLKWTMAWENFKWVSPYIIGGVLVGSGVGAGYLIYKKLSDGCE</sequence>
<proteinExistence type="inferred from homology"/>
<dbReference type="SUPFAM" id="SSF47616">
    <property type="entry name" value="GST C-terminal domain-like"/>
    <property type="match status" value="1"/>
</dbReference>
<keyword evidence="2" id="KW-0472">Membrane</keyword>
<dbReference type="SUPFAM" id="SSF52833">
    <property type="entry name" value="Thioredoxin-like"/>
    <property type="match status" value="1"/>
</dbReference>
<evidence type="ECO:0000313" key="4">
    <source>
        <dbReference type="EMBL" id="WAR13345.1"/>
    </source>
</evidence>
<keyword evidence="5" id="KW-1185">Reference proteome</keyword>
<name>A0ABY7EVM5_MYAAR</name>
<dbReference type="InterPro" id="IPR036282">
    <property type="entry name" value="Glutathione-S-Trfase_C_sf"/>
</dbReference>
<dbReference type="InterPro" id="IPR036249">
    <property type="entry name" value="Thioredoxin-like_sf"/>
</dbReference>
<dbReference type="PANTHER" id="PTHR44188:SF1">
    <property type="entry name" value="GDAP1, ISOFORM A"/>
    <property type="match status" value="1"/>
</dbReference>
<keyword evidence="2" id="KW-0812">Transmembrane</keyword>
<feature type="transmembrane region" description="Helical" evidence="2">
    <location>
        <begin position="351"/>
        <end position="372"/>
    </location>
</feature>
<evidence type="ECO:0000313" key="5">
    <source>
        <dbReference type="Proteomes" id="UP001164746"/>
    </source>
</evidence>
<dbReference type="Pfam" id="PF13410">
    <property type="entry name" value="GST_C_2"/>
    <property type="match status" value="1"/>
</dbReference>
<dbReference type="Gene3D" id="3.40.30.10">
    <property type="entry name" value="Glutaredoxin"/>
    <property type="match status" value="1"/>
</dbReference>
<protein>
    <submittedName>
        <fullName evidence="4">GDAP1-like protein</fullName>
    </submittedName>
</protein>
<keyword evidence="2" id="KW-1133">Transmembrane helix</keyword>
<dbReference type="Gene3D" id="1.20.1050.10">
    <property type="match status" value="1"/>
</dbReference>
<dbReference type="EMBL" id="CP111019">
    <property type="protein sequence ID" value="WAR13345.1"/>
    <property type="molecule type" value="Genomic_DNA"/>
</dbReference>